<dbReference type="EMBL" id="UOEI01000095">
    <property type="protein sequence ID" value="VAV93196.1"/>
    <property type="molecule type" value="Genomic_DNA"/>
</dbReference>
<dbReference type="InterPro" id="IPR012961">
    <property type="entry name" value="Ski2/MTR4_C"/>
</dbReference>
<dbReference type="InterPro" id="IPR001650">
    <property type="entry name" value="Helicase_C-like"/>
</dbReference>
<dbReference type="GO" id="GO:0003676">
    <property type="term" value="F:nucleic acid binding"/>
    <property type="evidence" value="ECO:0007669"/>
    <property type="project" value="InterPro"/>
</dbReference>
<dbReference type="InterPro" id="IPR014001">
    <property type="entry name" value="Helicase_ATP-bd"/>
</dbReference>
<name>A0A3B0RXB9_9ZZZZ</name>
<dbReference type="PANTHER" id="PTHR12131:SF1">
    <property type="entry name" value="ATP-DEPENDENT RNA HELICASE SUPV3L1, MITOCHONDRIAL-RELATED"/>
    <property type="match status" value="1"/>
</dbReference>
<dbReference type="GO" id="GO:0070478">
    <property type="term" value="P:nuclear-transcribed mRNA catabolic process, 3'-5' exonucleolytic nonsense-mediated decay"/>
    <property type="evidence" value="ECO:0007669"/>
    <property type="project" value="TreeGrafter"/>
</dbReference>
<dbReference type="SMART" id="SM00487">
    <property type="entry name" value="DEXDc"/>
    <property type="match status" value="1"/>
</dbReference>
<dbReference type="PROSITE" id="PS51194">
    <property type="entry name" value="HELICASE_CTER"/>
    <property type="match status" value="1"/>
</dbReference>
<dbReference type="Pfam" id="PF00270">
    <property type="entry name" value="DEAD"/>
    <property type="match status" value="1"/>
</dbReference>
<evidence type="ECO:0000256" key="3">
    <source>
        <dbReference type="ARBA" id="ARBA00022806"/>
    </source>
</evidence>
<dbReference type="PANTHER" id="PTHR12131">
    <property type="entry name" value="ATP-DEPENDENT RNA AND DNA HELICASE"/>
    <property type="match status" value="1"/>
</dbReference>
<evidence type="ECO:0000259" key="6">
    <source>
        <dbReference type="PROSITE" id="PS51194"/>
    </source>
</evidence>
<feature type="domain" description="Helicase C-terminal" evidence="6">
    <location>
        <begin position="246"/>
        <end position="450"/>
    </location>
</feature>
<keyword evidence="4" id="KW-0067">ATP-binding</keyword>
<dbReference type="Pfam" id="PF08148">
    <property type="entry name" value="DSHCT"/>
    <property type="match status" value="1"/>
</dbReference>
<keyword evidence="1" id="KW-0547">Nucleotide-binding</keyword>
<evidence type="ECO:0000256" key="1">
    <source>
        <dbReference type="ARBA" id="ARBA00022741"/>
    </source>
</evidence>
<dbReference type="GO" id="GO:0016787">
    <property type="term" value="F:hydrolase activity"/>
    <property type="evidence" value="ECO:0007669"/>
    <property type="project" value="UniProtKB-KW"/>
</dbReference>
<sequence>MTGSNLAGLDAFVSTLAFAPDRFQIDALDSIASNRSVVVTAPTGAGKTLIAEGAIALTMANSTRAFYTTPIKALSNQKYNDLVQDLGDAEVGLLTGDNVINGDAPVVVMTTEVLRNMIYEGSRALDGLGTVILDEVHYLADRHRGSVWEEIIIHLDRSVPIVCLSATIANAEEFTEWVRSRRGPTDLVIETNRPVPLTSMYMWKDRHHEGAVEMLPVFGRNGRPNTSISKLLGRSQGRFRRFTTPRRTEVASHLHREGLLPVIYFVFSRKGCDQAAEQVAAAGLTLTNADDRDRIRTIIDRHVAHLSPGDLTVLGFERWRSVLERGAAAHHAGLIPAFKETVEELFIEGLIGFVAATETLALGINMPAKTVVLESLSKFNGETHELLQPSDYTQLTGRAGRRGIDTEGTAVVLHSGYVPFDRVCGIAAAGANPLRSSFAPTYNMAVNLIARYDRRSARRLLSSSFANFADTYRTDALIENLAERRRDLATFREAATCDRGDVWEFSDTPERSSLPQLETATLQPGNVIELSGSLSVILGRSWGGNRPKIELTDTSGRKITVQSRDLPMGTKILGSLTLPEPVRVSDGHYRNEIADRLESYVPLPEPVPVFDTTATEGVEACPDLADHLRWVGRARRADRDIRRLERRLSRRPRDDVTAEFDRLTTVLDSRRYTRGWTLTPKGQQLRRLYNELDLLLAESLIGDTFDDLDPAEFSAIASIFTYQSRGGEVPQMPHAAFAARPLEDVLETWEELSDLEAGQGLTPMRPPDVGFVDTAFGWASGFDLDEIFDEEDFRAGDFVRSTRQLLDLLRQIRDGFSPYRDVATAAITSIDRGIVSADTIR</sequence>
<reference evidence="7" key="1">
    <citation type="submission" date="2018-06" db="EMBL/GenBank/DDBJ databases">
        <authorList>
            <person name="Zhirakovskaya E."/>
        </authorList>
    </citation>
    <scope>NUCLEOTIDE SEQUENCE</scope>
</reference>
<gene>
    <name evidence="7" type="ORF">MNBD_ACTINO01-392</name>
</gene>
<keyword evidence="2" id="KW-0378">Hydrolase</keyword>
<dbReference type="Pfam" id="PF00271">
    <property type="entry name" value="Helicase_C"/>
    <property type="match status" value="1"/>
</dbReference>
<dbReference type="SMART" id="SM01142">
    <property type="entry name" value="DSHCT"/>
    <property type="match status" value="1"/>
</dbReference>
<evidence type="ECO:0000256" key="2">
    <source>
        <dbReference type="ARBA" id="ARBA00022801"/>
    </source>
</evidence>
<dbReference type="InterPro" id="IPR050699">
    <property type="entry name" value="RNA-DNA_Helicase"/>
</dbReference>
<evidence type="ECO:0000313" key="7">
    <source>
        <dbReference type="EMBL" id="VAV93196.1"/>
    </source>
</evidence>
<evidence type="ECO:0000256" key="4">
    <source>
        <dbReference type="ARBA" id="ARBA00022840"/>
    </source>
</evidence>
<dbReference type="SUPFAM" id="SSF52540">
    <property type="entry name" value="P-loop containing nucleoside triphosphate hydrolases"/>
    <property type="match status" value="1"/>
</dbReference>
<dbReference type="Gene3D" id="1.10.3380.30">
    <property type="match status" value="1"/>
</dbReference>
<protein>
    <submittedName>
        <fullName evidence="7">FIG005666: putative helicase</fullName>
    </submittedName>
</protein>
<dbReference type="GO" id="GO:0005524">
    <property type="term" value="F:ATP binding"/>
    <property type="evidence" value="ECO:0007669"/>
    <property type="project" value="UniProtKB-KW"/>
</dbReference>
<dbReference type="AlphaFoldDB" id="A0A3B0RXB9"/>
<dbReference type="SMART" id="SM00490">
    <property type="entry name" value="HELICc"/>
    <property type="match status" value="1"/>
</dbReference>
<dbReference type="InterPro" id="IPR027417">
    <property type="entry name" value="P-loop_NTPase"/>
</dbReference>
<organism evidence="7">
    <name type="scientific">hydrothermal vent metagenome</name>
    <dbReference type="NCBI Taxonomy" id="652676"/>
    <lineage>
        <taxon>unclassified sequences</taxon>
        <taxon>metagenomes</taxon>
        <taxon>ecological metagenomes</taxon>
    </lineage>
</organism>
<dbReference type="GO" id="GO:0004386">
    <property type="term" value="F:helicase activity"/>
    <property type="evidence" value="ECO:0007669"/>
    <property type="project" value="UniProtKB-KW"/>
</dbReference>
<dbReference type="Gene3D" id="3.40.50.300">
    <property type="entry name" value="P-loop containing nucleotide triphosphate hydrolases"/>
    <property type="match status" value="2"/>
</dbReference>
<accession>A0A3B0RXB9</accession>
<dbReference type="InterPro" id="IPR011545">
    <property type="entry name" value="DEAD/DEAH_box_helicase_dom"/>
</dbReference>
<dbReference type="PROSITE" id="PS51192">
    <property type="entry name" value="HELICASE_ATP_BIND_1"/>
    <property type="match status" value="1"/>
</dbReference>
<dbReference type="CDD" id="cd18795">
    <property type="entry name" value="SF2_C_Ski2"/>
    <property type="match status" value="1"/>
</dbReference>
<evidence type="ECO:0000259" key="5">
    <source>
        <dbReference type="PROSITE" id="PS51192"/>
    </source>
</evidence>
<keyword evidence="3 7" id="KW-0347">Helicase</keyword>
<feature type="domain" description="Helicase ATP-binding" evidence="5">
    <location>
        <begin position="28"/>
        <end position="186"/>
    </location>
</feature>
<proteinExistence type="predicted"/>
<dbReference type="GO" id="GO:0055087">
    <property type="term" value="C:Ski complex"/>
    <property type="evidence" value="ECO:0007669"/>
    <property type="project" value="TreeGrafter"/>
</dbReference>